<sequence length="142" mass="16610">MRKKWKGYFTVEASFIMPVVLFLYLMIILAALFLYCRSAISQDNFLLSMRAGRFSRGEDGYGEVIYAEKDTGPWSAEAYVEKRLDYKHAFYPFFSTQERACRVENNYVLVRALQKGSKVSITKITKKVNPIIDIRRVRKRNT</sequence>
<name>A0A3A9AL29_9FIRM</name>
<reference evidence="2 3" key="1">
    <citation type="submission" date="2018-09" db="EMBL/GenBank/DDBJ databases">
        <title>Murine metabolic-syndrome-specific gut microbial biobank.</title>
        <authorList>
            <person name="Liu C."/>
        </authorList>
    </citation>
    <scope>NUCLEOTIDE SEQUENCE [LARGE SCALE GENOMIC DNA]</scope>
    <source>
        <strain evidence="2 3">0.1xD8-82</strain>
    </source>
</reference>
<gene>
    <name evidence="2" type="ORF">D7V94_08560</name>
</gene>
<dbReference type="AlphaFoldDB" id="A0A3A9AL29"/>
<keyword evidence="1" id="KW-1133">Transmembrane helix</keyword>
<proteinExistence type="predicted"/>
<dbReference type="Proteomes" id="UP000280696">
    <property type="component" value="Unassembled WGS sequence"/>
</dbReference>
<feature type="transmembrane region" description="Helical" evidence="1">
    <location>
        <begin position="15"/>
        <end position="36"/>
    </location>
</feature>
<comment type="caution">
    <text evidence="2">The sequence shown here is derived from an EMBL/GenBank/DDBJ whole genome shotgun (WGS) entry which is preliminary data.</text>
</comment>
<dbReference type="RefSeq" id="WP_120468753.1">
    <property type="nucleotide sequence ID" value="NZ_CATAJS010000080.1"/>
</dbReference>
<evidence type="ECO:0000256" key="1">
    <source>
        <dbReference type="SAM" id="Phobius"/>
    </source>
</evidence>
<keyword evidence="3" id="KW-1185">Reference proteome</keyword>
<keyword evidence="1" id="KW-0472">Membrane</keyword>
<dbReference type="EMBL" id="RAYQ01000006">
    <property type="protein sequence ID" value="RKI92107.1"/>
    <property type="molecule type" value="Genomic_DNA"/>
</dbReference>
<keyword evidence="1" id="KW-0812">Transmembrane</keyword>
<dbReference type="OrthoDB" id="2005420at2"/>
<organism evidence="2 3">
    <name type="scientific">Parablautia intestinalis</name>
    <dbReference type="NCBI Taxonomy" id="2320100"/>
    <lineage>
        <taxon>Bacteria</taxon>
        <taxon>Bacillati</taxon>
        <taxon>Bacillota</taxon>
        <taxon>Clostridia</taxon>
        <taxon>Lachnospirales</taxon>
        <taxon>Lachnospiraceae</taxon>
        <taxon>Parablautia</taxon>
    </lineage>
</organism>
<accession>A0A3A9AL29</accession>
<evidence type="ECO:0000313" key="3">
    <source>
        <dbReference type="Proteomes" id="UP000280696"/>
    </source>
</evidence>
<protein>
    <submittedName>
        <fullName evidence="2">Pilus assembly protein</fullName>
    </submittedName>
</protein>
<evidence type="ECO:0000313" key="2">
    <source>
        <dbReference type="EMBL" id="RKI92107.1"/>
    </source>
</evidence>